<evidence type="ECO:0000313" key="2">
    <source>
        <dbReference type="EMBL" id="TMP75426.1"/>
    </source>
</evidence>
<feature type="non-terminal residue" evidence="2">
    <location>
        <position position="75"/>
    </location>
</feature>
<feature type="chain" id="PRO_5024274882" evidence="1">
    <location>
        <begin position="25"/>
        <end position="75"/>
    </location>
</feature>
<keyword evidence="1" id="KW-0732">Signal</keyword>
<gene>
    <name evidence="2" type="ORF">CWC05_21920</name>
</gene>
<name>A0A5S3YMC1_9GAMM</name>
<organism evidence="2 3">
    <name type="scientific">Pseudoalteromonas ruthenica</name>
    <dbReference type="NCBI Taxonomy" id="151081"/>
    <lineage>
        <taxon>Bacteria</taxon>
        <taxon>Pseudomonadati</taxon>
        <taxon>Pseudomonadota</taxon>
        <taxon>Gammaproteobacteria</taxon>
        <taxon>Alteromonadales</taxon>
        <taxon>Pseudoalteromonadaceae</taxon>
        <taxon>Pseudoalteromonas</taxon>
    </lineage>
</organism>
<accession>A0A5S3YMC1</accession>
<dbReference type="Proteomes" id="UP000305874">
    <property type="component" value="Unassembled WGS sequence"/>
</dbReference>
<sequence>MTGISGLRLIWLLLFMGVAMPWSAGATTASTSLDDKLMALDDMSSWQHVARAGAQLRGHPNLSPKQLESLIESLG</sequence>
<evidence type="ECO:0000256" key="1">
    <source>
        <dbReference type="SAM" id="SignalP"/>
    </source>
</evidence>
<comment type="caution">
    <text evidence="2">The sequence shown here is derived from an EMBL/GenBank/DDBJ whole genome shotgun (WGS) entry which is preliminary data.</text>
</comment>
<dbReference type="EMBL" id="PNCG01000652">
    <property type="protein sequence ID" value="TMP75426.1"/>
    <property type="molecule type" value="Genomic_DNA"/>
</dbReference>
<protein>
    <submittedName>
        <fullName evidence="2">Uncharacterized protein</fullName>
    </submittedName>
</protein>
<evidence type="ECO:0000313" key="3">
    <source>
        <dbReference type="Proteomes" id="UP000305874"/>
    </source>
</evidence>
<feature type="signal peptide" evidence="1">
    <location>
        <begin position="1"/>
        <end position="24"/>
    </location>
</feature>
<dbReference type="AlphaFoldDB" id="A0A5S3YMC1"/>
<proteinExistence type="predicted"/>
<dbReference type="RefSeq" id="WP_138549361.1">
    <property type="nucleotide sequence ID" value="NZ_PNCG01000652.1"/>
</dbReference>
<reference evidence="2 3" key="1">
    <citation type="submission" date="2017-12" db="EMBL/GenBank/DDBJ databases">
        <authorList>
            <person name="Paulsen S."/>
            <person name="Gram L.K."/>
        </authorList>
    </citation>
    <scope>NUCLEOTIDE SEQUENCE [LARGE SCALE GENOMIC DNA]</scope>
    <source>
        <strain evidence="2 3">S2897</strain>
    </source>
</reference>
<reference evidence="3" key="2">
    <citation type="submission" date="2019-06" db="EMBL/GenBank/DDBJ databases">
        <title>Co-occurence of chitin degradation, pigmentation and bioactivity in marine Pseudoalteromonas.</title>
        <authorList>
            <person name="Sonnenschein E.C."/>
            <person name="Bech P.K."/>
        </authorList>
    </citation>
    <scope>NUCLEOTIDE SEQUENCE [LARGE SCALE GENOMIC DNA]</scope>
    <source>
        <strain evidence="3">S2897</strain>
    </source>
</reference>